<dbReference type="EMBL" id="LSDA01000091">
    <property type="protein sequence ID" value="KXB57359.1"/>
    <property type="molecule type" value="Genomic_DNA"/>
</dbReference>
<accession>A0A133ZPJ0</accession>
<reference evidence="2" key="1">
    <citation type="submission" date="2016-01" db="EMBL/GenBank/DDBJ databases">
        <authorList>
            <person name="Mitreva M."/>
            <person name="Pepin K.H."/>
            <person name="Mihindukulasuriya K.A."/>
            <person name="Fulton R."/>
            <person name="Fronick C."/>
            <person name="O'Laughlin M."/>
            <person name="Miner T."/>
            <person name="Herter B."/>
            <person name="Rosa B.A."/>
            <person name="Cordes M."/>
            <person name="Tomlinson C."/>
            <person name="Wollam A."/>
            <person name="Palsikar V.B."/>
            <person name="Mardis E.R."/>
            <person name="Wilson R.K."/>
        </authorList>
    </citation>
    <scope>NUCLEOTIDE SEQUENCE [LARGE SCALE GENOMIC DNA]</scope>
    <source>
        <strain evidence="2">DNF00896</strain>
    </source>
</reference>
<evidence type="ECO:0000313" key="2">
    <source>
        <dbReference type="Proteomes" id="UP000070394"/>
    </source>
</evidence>
<comment type="caution">
    <text evidence="1">The sequence shown here is derived from an EMBL/GenBank/DDBJ whole genome shotgun (WGS) entry which is preliminary data.</text>
</comment>
<protein>
    <submittedName>
        <fullName evidence="1">Uncharacterized protein</fullName>
    </submittedName>
</protein>
<dbReference type="PATRIC" id="fig|467210.3.peg.1431"/>
<proteinExistence type="predicted"/>
<gene>
    <name evidence="1" type="ORF">HMPREF1866_01441</name>
</gene>
<dbReference type="STRING" id="467210.HMPREF1866_01441"/>
<sequence length="133" mass="15782">MWDWYSLFYINFKEKSMQIKVYMGRSSMCMGDDVNAPNPDTFILPDTLAEFVNIVCDKLPFGRWDCYLGKYMKTDSPDSGLEDGILVWKIKSGERAPIVSRYYDENGKVIIKHDDNWHEEIVNYPYLYFYKKD</sequence>
<organism evidence="1 2">
    <name type="scientific">Lachnoanaerobaculum saburreum</name>
    <dbReference type="NCBI Taxonomy" id="467210"/>
    <lineage>
        <taxon>Bacteria</taxon>
        <taxon>Bacillati</taxon>
        <taxon>Bacillota</taxon>
        <taxon>Clostridia</taxon>
        <taxon>Lachnospirales</taxon>
        <taxon>Lachnospiraceae</taxon>
        <taxon>Lachnoanaerobaculum</taxon>
    </lineage>
</organism>
<evidence type="ECO:0000313" key="1">
    <source>
        <dbReference type="EMBL" id="KXB57359.1"/>
    </source>
</evidence>
<dbReference type="Proteomes" id="UP000070394">
    <property type="component" value="Unassembled WGS sequence"/>
</dbReference>
<name>A0A133ZPJ0_9FIRM</name>
<keyword evidence="2" id="KW-1185">Reference proteome</keyword>
<dbReference type="AlphaFoldDB" id="A0A133ZPJ0"/>